<keyword evidence="2" id="KW-1185">Reference proteome</keyword>
<dbReference type="AlphaFoldDB" id="A0A6H5GKF2"/>
<dbReference type="EMBL" id="CADCXU010013655">
    <property type="protein sequence ID" value="CAB0003705.1"/>
    <property type="molecule type" value="Genomic_DNA"/>
</dbReference>
<feature type="non-terminal residue" evidence="1">
    <location>
        <position position="105"/>
    </location>
</feature>
<evidence type="ECO:0000313" key="1">
    <source>
        <dbReference type="EMBL" id="CAB0003705.1"/>
    </source>
</evidence>
<proteinExistence type="predicted"/>
<organism evidence="1 2">
    <name type="scientific">Nesidiocoris tenuis</name>
    <dbReference type="NCBI Taxonomy" id="355587"/>
    <lineage>
        <taxon>Eukaryota</taxon>
        <taxon>Metazoa</taxon>
        <taxon>Ecdysozoa</taxon>
        <taxon>Arthropoda</taxon>
        <taxon>Hexapoda</taxon>
        <taxon>Insecta</taxon>
        <taxon>Pterygota</taxon>
        <taxon>Neoptera</taxon>
        <taxon>Paraneoptera</taxon>
        <taxon>Hemiptera</taxon>
        <taxon>Heteroptera</taxon>
        <taxon>Panheteroptera</taxon>
        <taxon>Cimicomorpha</taxon>
        <taxon>Miridae</taxon>
        <taxon>Dicyphina</taxon>
        <taxon>Nesidiocoris</taxon>
    </lineage>
</organism>
<name>A0A6H5GKF2_9HEMI</name>
<sequence>MDAVHTNVTGTERFERVDTFGSLDAPNFDSAIRRSADESKYYQYHTLRILSILSISMQNIRASIRKPSNGNLPYHIMTVGRENGIVDERRVASELLQGFSRFQSV</sequence>
<reference evidence="1 2" key="1">
    <citation type="submission" date="2020-02" db="EMBL/GenBank/DDBJ databases">
        <authorList>
            <person name="Ferguson B K."/>
        </authorList>
    </citation>
    <scope>NUCLEOTIDE SEQUENCE [LARGE SCALE GENOMIC DNA]</scope>
</reference>
<accession>A0A6H5GKF2</accession>
<dbReference type="Proteomes" id="UP000479000">
    <property type="component" value="Unassembled WGS sequence"/>
</dbReference>
<evidence type="ECO:0000313" key="2">
    <source>
        <dbReference type="Proteomes" id="UP000479000"/>
    </source>
</evidence>
<protein>
    <submittedName>
        <fullName evidence="1">Uncharacterized protein</fullName>
    </submittedName>
</protein>
<gene>
    <name evidence="1" type="ORF">NTEN_LOCUS9207</name>
</gene>